<proteinExistence type="predicted"/>
<keyword evidence="3" id="KW-1185">Reference proteome</keyword>
<dbReference type="OrthoDB" id="8421054at2"/>
<evidence type="ECO:0000313" key="2">
    <source>
        <dbReference type="EMBL" id="OYD50548.1"/>
    </source>
</evidence>
<dbReference type="Pfam" id="PF13091">
    <property type="entry name" value="PLDc_2"/>
    <property type="match status" value="1"/>
</dbReference>
<dbReference type="Proteomes" id="UP000215441">
    <property type="component" value="Unassembled WGS sequence"/>
</dbReference>
<gene>
    <name evidence="2" type="ORF">CBY09_10950</name>
</gene>
<dbReference type="InterPro" id="IPR025202">
    <property type="entry name" value="PLD-like_dom"/>
</dbReference>
<dbReference type="AlphaFoldDB" id="A0A235END2"/>
<dbReference type="SUPFAM" id="SSF56024">
    <property type="entry name" value="Phospholipase D/nuclease"/>
    <property type="match status" value="1"/>
</dbReference>
<sequence>MAGSNIDNEVNLKRVLRVFRNAIVGRIRERLRARFGATAEAEVAALFGKKEAGSDVTQWQRMKINADRARASPEVSTAVTDDFELLGISDFYNLFDKFFADLGRPAPAAEEVAVFADRKKGLLRCLQQIKVFRDPNAHDVSEPIDADSLLLCVLNCKKVCLELELPEAHKALEELHRETVIDLVSKHATLIRISDETEALDLAKRCLAISGASVDCGIVSDLLPGGQFDATGGEIQNCVIVVASTSPGSMSEGELTALSSSLVACERNAIVPLLLISHRLEESRIEASLQGDALRVFGRSDRVAVLATFEDAIAAKLNRLLRPGARRHRRAAAVSAVVAAHAVHDDKLGPMLFGQMRDPQLKVARIVAPFATDLDGGALGLISTAMIDAKKRGCRVCLITRPPAAGDADVTSKKRLLQLLHDEQIELYLNPKLHAKVYLFEREAERKFWAVGSHNMTNFAHAGQSLETSMVGYRKQEFEEAQTSFEKARRHADTLNFDAWTTKRLNADSLPS</sequence>
<dbReference type="EMBL" id="NOIG01000006">
    <property type="protein sequence ID" value="OYD50548.1"/>
    <property type="molecule type" value="Genomic_DNA"/>
</dbReference>
<name>A0A235END2_9BURK</name>
<accession>A0A235END2</accession>
<organism evidence="2 3">
    <name type="scientific">Acidovorax kalamii</name>
    <dbReference type="NCBI Taxonomy" id="2004485"/>
    <lineage>
        <taxon>Bacteria</taxon>
        <taxon>Pseudomonadati</taxon>
        <taxon>Pseudomonadota</taxon>
        <taxon>Betaproteobacteria</taxon>
        <taxon>Burkholderiales</taxon>
        <taxon>Comamonadaceae</taxon>
        <taxon>Acidovorax</taxon>
    </lineage>
</organism>
<reference evidence="2 3" key="1">
    <citation type="submission" date="2017-07" db="EMBL/GenBank/DDBJ databases">
        <title>Acidovorax KNDSW TSA 6 genome sequence and assembly.</title>
        <authorList>
            <person name="Mayilraj S."/>
        </authorList>
    </citation>
    <scope>NUCLEOTIDE SEQUENCE [LARGE SCALE GENOMIC DNA]</scope>
    <source>
        <strain evidence="2 3">KNDSW-TSA6</strain>
    </source>
</reference>
<comment type="caution">
    <text evidence="2">The sequence shown here is derived from an EMBL/GenBank/DDBJ whole genome shotgun (WGS) entry which is preliminary data.</text>
</comment>
<evidence type="ECO:0000259" key="1">
    <source>
        <dbReference type="Pfam" id="PF13091"/>
    </source>
</evidence>
<protein>
    <recommendedName>
        <fullName evidence="1">Phospholipase D-like domain-containing protein</fullName>
    </recommendedName>
</protein>
<dbReference type="RefSeq" id="WP_094289363.1">
    <property type="nucleotide sequence ID" value="NZ_NOIG01000006.1"/>
</dbReference>
<evidence type="ECO:0000313" key="3">
    <source>
        <dbReference type="Proteomes" id="UP000215441"/>
    </source>
</evidence>
<dbReference type="Gene3D" id="3.30.870.10">
    <property type="entry name" value="Endonuclease Chain A"/>
    <property type="match status" value="1"/>
</dbReference>
<feature type="domain" description="Phospholipase D-like" evidence="1">
    <location>
        <begin position="383"/>
        <end position="487"/>
    </location>
</feature>